<keyword evidence="2" id="KW-0687">Ribonucleoprotein</keyword>
<keyword evidence="1" id="KW-0689">Ribosomal protein</keyword>
<dbReference type="AlphaFoldDB" id="A0A6J6DXX5"/>
<dbReference type="GO" id="GO:0005840">
    <property type="term" value="C:ribosome"/>
    <property type="evidence" value="ECO:0007669"/>
    <property type="project" value="UniProtKB-KW"/>
</dbReference>
<dbReference type="GO" id="GO:1990904">
    <property type="term" value="C:ribonucleoprotein complex"/>
    <property type="evidence" value="ECO:0007669"/>
    <property type="project" value="UniProtKB-KW"/>
</dbReference>
<dbReference type="InterPro" id="IPR011035">
    <property type="entry name" value="Ribosomal_bL25/Gln-tRNA_synth"/>
</dbReference>
<evidence type="ECO:0000313" key="4">
    <source>
        <dbReference type="EMBL" id="CAB4568942.1"/>
    </source>
</evidence>
<dbReference type="InterPro" id="IPR020056">
    <property type="entry name" value="Rbsml_bL25/Gln-tRNA_synth_N"/>
</dbReference>
<dbReference type="GO" id="GO:0003735">
    <property type="term" value="F:structural constituent of ribosome"/>
    <property type="evidence" value="ECO:0007669"/>
    <property type="project" value="InterPro"/>
</dbReference>
<dbReference type="Gene3D" id="2.40.240.10">
    <property type="entry name" value="Ribosomal Protein L25, Chain P"/>
    <property type="match status" value="1"/>
</dbReference>
<reference evidence="4" key="1">
    <citation type="submission" date="2020-05" db="EMBL/GenBank/DDBJ databases">
        <authorList>
            <person name="Chiriac C."/>
            <person name="Salcher M."/>
            <person name="Ghai R."/>
            <person name="Kavagutti S V."/>
        </authorList>
    </citation>
    <scope>NUCLEOTIDE SEQUENCE</scope>
</reference>
<dbReference type="CDD" id="cd00495">
    <property type="entry name" value="Ribosomal_L25_TL5_CTC"/>
    <property type="match status" value="1"/>
</dbReference>
<dbReference type="GO" id="GO:0006412">
    <property type="term" value="P:translation"/>
    <property type="evidence" value="ECO:0007669"/>
    <property type="project" value="InterPro"/>
</dbReference>
<evidence type="ECO:0000256" key="1">
    <source>
        <dbReference type="ARBA" id="ARBA00022980"/>
    </source>
</evidence>
<dbReference type="SUPFAM" id="SSF50715">
    <property type="entry name" value="Ribosomal protein L25-like"/>
    <property type="match status" value="1"/>
</dbReference>
<gene>
    <name evidence="4" type="ORF">UFOPK1726_00161</name>
</gene>
<protein>
    <submittedName>
        <fullName evidence="4">Unannotated protein</fullName>
    </submittedName>
</protein>
<dbReference type="EMBL" id="CAEZTT010000008">
    <property type="protein sequence ID" value="CAB4568942.1"/>
    <property type="molecule type" value="Genomic_DNA"/>
</dbReference>
<dbReference type="InterPro" id="IPR029751">
    <property type="entry name" value="Ribosomal_L25_dom"/>
</dbReference>
<proteinExistence type="predicted"/>
<name>A0A6J6DXX5_9ZZZZ</name>
<organism evidence="4">
    <name type="scientific">freshwater metagenome</name>
    <dbReference type="NCBI Taxonomy" id="449393"/>
    <lineage>
        <taxon>unclassified sequences</taxon>
        <taxon>metagenomes</taxon>
        <taxon>ecological metagenomes</taxon>
    </lineage>
</organism>
<evidence type="ECO:0000259" key="3">
    <source>
        <dbReference type="Pfam" id="PF01386"/>
    </source>
</evidence>
<dbReference type="Pfam" id="PF01386">
    <property type="entry name" value="Ribosomal_L25p"/>
    <property type="match status" value="1"/>
</dbReference>
<feature type="domain" description="Large ribosomal subunit protein bL25 L25" evidence="3">
    <location>
        <begin position="6"/>
        <end position="90"/>
    </location>
</feature>
<accession>A0A6J6DXX5</accession>
<evidence type="ECO:0000256" key="2">
    <source>
        <dbReference type="ARBA" id="ARBA00023274"/>
    </source>
</evidence>
<sequence>MAVIKLVATPRNEFGKGASRRLRSNGQVPVVVYGQGGEAAHYAVDAHDLGLALRDRSNIIELDIAGKSVACGARDVQKDYIRNSIKHVDLVLLTPAEVAARS</sequence>